<evidence type="ECO:0000313" key="10">
    <source>
        <dbReference type="Proteomes" id="UP000321155"/>
    </source>
</evidence>
<dbReference type="GO" id="GO:0005737">
    <property type="term" value="C:cytoplasm"/>
    <property type="evidence" value="ECO:0007669"/>
    <property type="project" value="InterPro"/>
</dbReference>
<evidence type="ECO:0000256" key="5">
    <source>
        <dbReference type="PIRSR" id="PIRSR000149-3"/>
    </source>
</evidence>
<dbReference type="GO" id="GO:0051287">
    <property type="term" value="F:NAD binding"/>
    <property type="evidence" value="ECO:0007669"/>
    <property type="project" value="InterPro"/>
</dbReference>
<feature type="domain" description="Glyceraldehyde 3-phosphate dehydrogenase NAD(P) binding" evidence="6">
    <location>
        <begin position="5"/>
        <end position="143"/>
    </location>
</feature>
<dbReference type="EMBL" id="CP013254">
    <property type="protein sequence ID" value="ALU40855.1"/>
    <property type="molecule type" value="Genomic_DNA"/>
</dbReference>
<dbReference type="SUPFAM" id="SSF51735">
    <property type="entry name" value="NAD(P)-binding Rossmann-fold domains"/>
    <property type="match status" value="1"/>
</dbReference>
<evidence type="ECO:0000313" key="7">
    <source>
        <dbReference type="EMBL" id="ALU40855.1"/>
    </source>
</evidence>
<dbReference type="NCBIfam" id="NF003251">
    <property type="entry name" value="PRK04207.1"/>
    <property type="match status" value="1"/>
</dbReference>
<evidence type="ECO:0000259" key="6">
    <source>
        <dbReference type="SMART" id="SM00846"/>
    </source>
</evidence>
<dbReference type="OrthoDB" id="9779394at2"/>
<dbReference type="HAMAP" id="MF_00559">
    <property type="entry name" value="G3P_dehdrog_arch"/>
    <property type="match status" value="1"/>
</dbReference>
<dbReference type="GO" id="GO:0008839">
    <property type="term" value="F:4-hydroxy-tetrahydrodipicolinate reductase"/>
    <property type="evidence" value="ECO:0007669"/>
    <property type="project" value="InterPro"/>
</dbReference>
<proteinExistence type="inferred from homology"/>
<dbReference type="GO" id="GO:0009089">
    <property type="term" value="P:lysine biosynthetic process via diaminopimelate"/>
    <property type="evidence" value="ECO:0007669"/>
    <property type="project" value="InterPro"/>
</dbReference>
<protein>
    <submittedName>
        <fullName evidence="7">Glyceraldehyde-3-phosphate dehydrogenase</fullName>
    </submittedName>
</protein>
<dbReference type="STRING" id="446860.AS188_15125"/>
<dbReference type="RefSeq" id="WP_058859534.1">
    <property type="nucleotide sequence ID" value="NZ_BJZR01000037.1"/>
</dbReference>
<feature type="binding site" evidence="5">
    <location>
        <position position="304"/>
    </location>
    <ligand>
        <name>NAD(+)</name>
        <dbReference type="ChEBI" id="CHEBI:57540"/>
    </ligand>
</feature>
<dbReference type="Pfam" id="PF01113">
    <property type="entry name" value="DapB_N"/>
    <property type="match status" value="1"/>
</dbReference>
<dbReference type="SMART" id="SM00846">
    <property type="entry name" value="Gp_dh_N"/>
    <property type="match status" value="1"/>
</dbReference>
<evidence type="ECO:0000256" key="4">
    <source>
        <dbReference type="PIRSR" id="PIRSR000149-1"/>
    </source>
</evidence>
<reference evidence="8 10" key="2">
    <citation type="submission" date="2019-07" db="EMBL/GenBank/DDBJ databases">
        <title>Whole genome shotgun sequence of Kocuria flava NBRC 107626.</title>
        <authorList>
            <person name="Hosoyama A."/>
            <person name="Uohara A."/>
            <person name="Ohji S."/>
            <person name="Ichikawa N."/>
        </authorList>
    </citation>
    <scope>NUCLEOTIDE SEQUENCE [LARGE SCALE GENOMIC DNA]</scope>
    <source>
        <strain evidence="8 10">NBRC 107626</strain>
    </source>
</reference>
<evidence type="ECO:0000313" key="9">
    <source>
        <dbReference type="Proteomes" id="UP000057181"/>
    </source>
</evidence>
<dbReference type="GO" id="GO:0016620">
    <property type="term" value="F:oxidoreductase activity, acting on the aldehyde or oxo group of donors, NAD or NADP as acceptor"/>
    <property type="evidence" value="ECO:0007669"/>
    <property type="project" value="InterPro"/>
</dbReference>
<dbReference type="EMBL" id="BJZR01000037">
    <property type="protein sequence ID" value="GEO92276.1"/>
    <property type="molecule type" value="Genomic_DNA"/>
</dbReference>
<evidence type="ECO:0000256" key="3">
    <source>
        <dbReference type="ARBA" id="ARBA00023027"/>
    </source>
</evidence>
<keyword evidence="10" id="KW-1185">Reference proteome</keyword>
<keyword evidence="2" id="KW-0560">Oxidoreductase</keyword>
<dbReference type="SUPFAM" id="SSF55347">
    <property type="entry name" value="Glyceraldehyde-3-phosphate dehydrogenase-like, C-terminal domain"/>
    <property type="match status" value="1"/>
</dbReference>
<sequence length="365" mass="39028">MDQTIRVGVNGYGVIGKRVADAVTAQQDMELVGVSDVISDYRLTTAVCRGIPVYASTTEGAAAMRSAGITLAGELHQLLDAVDVIVDCTPAKIGASNLEHYRAHGVKAIFQGGEKHALTGHSFVAHANYATALGRDTTRVVSCNTTATVRTLTALKDAGLLAKARGVLIRRATDPWESDHSGIMNTVVPEAAIPSHQGPDAQTVVPDLDVVTMAAKGSHTQNHLHYWTVELTRPAAQEEILDALEAMPRIALVRRADGIVALNSTIELMRDLGRPRGDMYEVAVWADILTVHGTELFYTYTVDNQAVVIPENIDAIRALTGTVRDGAESIRRTDAALGVRAEFLTPAQRPVGAQTTAHAFEGPRS</sequence>
<dbReference type="InterPro" id="IPR020829">
    <property type="entry name" value="GlycerAld_3-P_DH_cat"/>
</dbReference>
<dbReference type="NCBIfam" id="TIGR01546">
    <property type="entry name" value="GAPDH-II_archae"/>
    <property type="match status" value="1"/>
</dbReference>
<dbReference type="InterPro" id="IPR006436">
    <property type="entry name" value="Glyceraldehyde-3-P_DH_2_arc"/>
</dbReference>
<dbReference type="PIRSF" id="PIRSF000149">
    <property type="entry name" value="GAP_DH"/>
    <property type="match status" value="1"/>
</dbReference>
<feature type="binding site" evidence="5">
    <location>
        <position position="36"/>
    </location>
    <ligand>
        <name>NAD(+)</name>
        <dbReference type="ChEBI" id="CHEBI:57540"/>
    </ligand>
</feature>
<dbReference type="Pfam" id="PF02800">
    <property type="entry name" value="Gp_dh_C"/>
    <property type="match status" value="1"/>
</dbReference>
<keyword evidence="1" id="KW-0521">NADP</keyword>
<dbReference type="Proteomes" id="UP000321155">
    <property type="component" value="Unassembled WGS sequence"/>
</dbReference>
<gene>
    <name evidence="7" type="ORF">AS188_15125</name>
    <name evidence="8" type="ORF">KFL01_15820</name>
</gene>
<dbReference type="KEGG" id="kfv:AS188_15125"/>
<dbReference type="GO" id="GO:0006096">
    <property type="term" value="P:glycolytic process"/>
    <property type="evidence" value="ECO:0007669"/>
    <property type="project" value="InterPro"/>
</dbReference>
<feature type="active site" description="Nucleophile" evidence="4">
    <location>
        <position position="143"/>
    </location>
</feature>
<dbReference type="CDD" id="cd02278">
    <property type="entry name" value="GAPDH_II_N"/>
    <property type="match status" value="1"/>
</dbReference>
<dbReference type="Proteomes" id="UP000057181">
    <property type="component" value="Chromosome"/>
</dbReference>
<dbReference type="Gene3D" id="3.40.50.720">
    <property type="entry name" value="NAD(P)-binding Rossmann-like Domain"/>
    <property type="match status" value="1"/>
</dbReference>
<evidence type="ECO:0000256" key="2">
    <source>
        <dbReference type="ARBA" id="ARBA00023002"/>
    </source>
</evidence>
<dbReference type="CDD" id="cd18127">
    <property type="entry name" value="GAPDH_II_C"/>
    <property type="match status" value="1"/>
</dbReference>
<organism evidence="7 9">
    <name type="scientific">Kocuria flava</name>
    <dbReference type="NCBI Taxonomy" id="446860"/>
    <lineage>
        <taxon>Bacteria</taxon>
        <taxon>Bacillati</taxon>
        <taxon>Actinomycetota</taxon>
        <taxon>Actinomycetes</taxon>
        <taxon>Micrococcales</taxon>
        <taxon>Micrococcaceae</taxon>
        <taxon>Kocuria</taxon>
    </lineage>
</organism>
<dbReference type="GO" id="GO:0050661">
    <property type="term" value="F:NADP binding"/>
    <property type="evidence" value="ECO:0007669"/>
    <property type="project" value="InterPro"/>
</dbReference>
<dbReference type="InterPro" id="IPR000846">
    <property type="entry name" value="DapB_N"/>
</dbReference>
<dbReference type="InterPro" id="IPR036291">
    <property type="entry name" value="NAD(P)-bd_dom_sf"/>
</dbReference>
<evidence type="ECO:0000256" key="1">
    <source>
        <dbReference type="ARBA" id="ARBA00022857"/>
    </source>
</evidence>
<keyword evidence="3 5" id="KW-0520">NAD</keyword>
<keyword evidence="5" id="KW-0547">Nucleotide-binding</keyword>
<accession>A0A0U3I0X4</accession>
<reference evidence="7 9" key="1">
    <citation type="submission" date="2015-11" db="EMBL/GenBank/DDBJ databases">
        <title>Complete Genome Sequence of Kocuria flava strain HO-9041.</title>
        <authorList>
            <person name="Zhou M."/>
            <person name="Dai J."/>
        </authorList>
    </citation>
    <scope>NUCLEOTIDE SEQUENCE [LARGE SCALE GENOMIC DNA]</scope>
    <source>
        <strain evidence="7 9">HO-9041</strain>
    </source>
</reference>
<dbReference type="InterPro" id="IPR020831">
    <property type="entry name" value="GlycerAld/Erythrose_P_DH"/>
</dbReference>
<name>A0A0U3I0X4_9MICC</name>
<dbReference type="Gene3D" id="3.30.360.10">
    <property type="entry name" value="Dihydrodipicolinate Reductase, domain 2"/>
    <property type="match status" value="1"/>
</dbReference>
<dbReference type="AlphaFoldDB" id="A0A0U3I0X4"/>
<evidence type="ECO:0000313" key="8">
    <source>
        <dbReference type="EMBL" id="GEO92276.1"/>
    </source>
</evidence>
<dbReference type="InterPro" id="IPR020828">
    <property type="entry name" value="GlycerAld_3-P_DH_NAD(P)-bd"/>
</dbReference>